<evidence type="ECO:0000256" key="4">
    <source>
        <dbReference type="ARBA" id="ARBA00023329"/>
    </source>
</evidence>
<dbReference type="SUPFAM" id="SSF49562">
    <property type="entry name" value="C2 domain (Calcium/lipid-binding domain, CaLB)"/>
    <property type="match status" value="1"/>
</dbReference>
<feature type="compositionally biased region" description="Basic and acidic residues" evidence="5">
    <location>
        <begin position="1166"/>
        <end position="1175"/>
    </location>
</feature>
<dbReference type="FunFam" id="1.10.287.110:FF:000002">
    <property type="entry name" value="putative tyrosine-protein phosphatase auxilin isoform X2"/>
    <property type="match status" value="1"/>
</dbReference>
<feature type="region of interest" description="Disordered" evidence="5">
    <location>
        <begin position="882"/>
        <end position="1175"/>
    </location>
</feature>
<dbReference type="RefSeq" id="XP_019852858.1">
    <property type="nucleotide sequence ID" value="XM_019997299.1"/>
</dbReference>
<feature type="compositionally biased region" description="Low complexity" evidence="5">
    <location>
        <begin position="759"/>
        <end position="771"/>
    </location>
</feature>
<reference evidence="12" key="1">
    <citation type="journal article" date="2010" name="Nature">
        <title>The Amphimedon queenslandica genome and the evolution of animal complexity.</title>
        <authorList>
            <person name="Srivastava M."/>
            <person name="Simakov O."/>
            <person name="Chapman J."/>
            <person name="Fahey B."/>
            <person name="Gauthier M.E."/>
            <person name="Mitros T."/>
            <person name="Richards G.S."/>
            <person name="Conaco C."/>
            <person name="Dacre M."/>
            <person name="Hellsten U."/>
            <person name="Larroux C."/>
            <person name="Putnam N.H."/>
            <person name="Stanke M."/>
            <person name="Adamska M."/>
            <person name="Darling A."/>
            <person name="Degnan S.M."/>
            <person name="Oakley T.H."/>
            <person name="Plachetzki D.C."/>
            <person name="Zhai Y."/>
            <person name="Adamski M."/>
            <person name="Calcino A."/>
            <person name="Cummins S.F."/>
            <person name="Goodstein D.M."/>
            <person name="Harris C."/>
            <person name="Jackson D.J."/>
            <person name="Leys S.P."/>
            <person name="Shu S."/>
            <person name="Woodcroft B.J."/>
            <person name="Vervoort M."/>
            <person name="Kosik K.S."/>
            <person name="Manning G."/>
            <person name="Degnan B.M."/>
            <person name="Rokhsar D.S."/>
        </authorList>
    </citation>
    <scope>NUCLEOTIDE SEQUENCE [LARGE SCALE GENOMIC DNA]</scope>
</reference>
<dbReference type="GO" id="GO:2000369">
    <property type="term" value="P:regulation of clathrin-dependent endocytosis"/>
    <property type="evidence" value="ECO:0007669"/>
    <property type="project" value="TreeGrafter"/>
</dbReference>
<dbReference type="InterPro" id="IPR008271">
    <property type="entry name" value="Ser/Thr_kinase_AS"/>
</dbReference>
<dbReference type="PANTHER" id="PTHR22967:SF105">
    <property type="entry name" value="CYCLIN-G-ASSOCIATED KINASE"/>
    <property type="match status" value="1"/>
</dbReference>
<evidence type="ECO:0000259" key="9">
    <source>
        <dbReference type="PROSITE" id="PS51181"/>
    </source>
</evidence>
<feature type="compositionally biased region" description="Low complexity" evidence="5">
    <location>
        <begin position="971"/>
        <end position="989"/>
    </location>
</feature>
<evidence type="ECO:0000256" key="2">
    <source>
        <dbReference type="ARBA" id="ARBA00005490"/>
    </source>
</evidence>
<sequence length="1283" mass="138719">MVDFFRSAMSYLSGEGDVGGGSGGGNAFVGQTVDIGDGMKLKVKKVIAEGGYGFVFVAQDTSTGIDYALKRQIVASENIKAIKQEITFLTQLSGHPHIINFIGAASSKDPAGGSAEFLIVTELITGGELVDIVNTRPLSPRQVLRVFYETCQAIAHMHSQTPPIIHRDIKVENLLLTDKGSVKLCDFGSATTQRLTPDHSWSATQRGLTEDEIQANTTPMYRAPEMIDLYSNYPINEKGDIWALGCLLYKLCFQEHPFEDSAKLRILNANYHIPPGDNVYKEFHNIIRSCLVVDPTKRPSVDSIVAQLYPIADKFGENFDKPPKEPLISGVQSQSVSDPTESDSSGGINAASALHATSHQAQKLFGFMKGGAENLFKNIKDTSNKVISSVQNPKQKSTDITYVTSRILVMSYPFEEGGVGRPNVLKEVSAYLEGTHPSQYLVFNLSGEQYDTDQLSGQVVDYEWPNRAMPPLESLVELCRQLDSWLRADFKNVLVIHCKDGVHPSGILVVSYLLFLRALPSPSSALRLFTARRLPEGQGMDISPSDRRYLNYMMALSRPAPYKPHPHSFKLTGLNLTSVPIYNEARNGCKPFVEVFVDGERVHTSCNKENMDKLKEYTTKDGQISIPLNTTVYGNLLIIVHHIKSVPLTKRAEMGMSAVKMFKFQIHTGFLSTKMTSLTLEKNELDGSAVKKTDRFPSSFKVLLNFSVQEAVQNAGVAWQNLPHAQATPMTCFSTMEEQGDVFKLFGGSIQELQKKPPTHQTTPPVQQTTPSLEGYGQLLDEDSSEPATGNLLGDTGAAGNLFGETGGTNLADFVGYASYRTPGQSGGAESDSSSDSSGCSSSSSDSEGGDVPTSSPRQPTVSVDDDLEAFFSNPAASNIEEGNLLELGSTPPVKTASSNVSNTSSTRQTSFGNDPFAGFEWTHSTTNHPPPSTSNNSAPASNKASTSSGFDPFAPSSGGAGEDLMNLMGTTPLLPTATSAPTTMSSQTRFSGNLGATRSGMYPSSSGYSGWASFTATSTTSKHDEIPQDKRGGGGGSKAPPSSKSSDPFGDIWGQASGKSQQQTSQAPPKATPTNQQQYKPTMSHRPTYQMYGGMGGASDGARGNSGKGGVGGANSSKSGTGLRPPSRENVTRSPSPTQKFGPVPNRSKTQFNDLLDPGLFTSSAKEKEGPTSLKDMRKKVDVITDPERAKVADWAEGKEHNIRALISSLHTILWEGERRWKKVGMHELVEADQVSKYFRKACLSVHPDKVDESNANLARAIFDELNDAYELFEQSGAKSLY</sequence>
<keyword evidence="4" id="KW-0968">Cytoplasmic vesicle</keyword>
<feature type="domain" description="Protein kinase" evidence="6">
    <location>
        <begin position="41"/>
        <end position="312"/>
    </location>
</feature>
<feature type="domain" description="J" evidence="8">
    <location>
        <begin position="1220"/>
        <end position="1283"/>
    </location>
</feature>
<dbReference type="PANTHER" id="PTHR22967">
    <property type="entry name" value="SERINE/THREONINE PROTEIN KINASE"/>
    <property type="match status" value="1"/>
</dbReference>
<dbReference type="GO" id="GO:0005524">
    <property type="term" value="F:ATP binding"/>
    <property type="evidence" value="ECO:0007669"/>
    <property type="project" value="InterPro"/>
</dbReference>
<feature type="region of interest" description="Disordered" evidence="5">
    <location>
        <begin position="326"/>
        <end position="348"/>
    </location>
</feature>
<dbReference type="InterPro" id="IPR000387">
    <property type="entry name" value="Tyr_Pase_dom"/>
</dbReference>
<dbReference type="SMART" id="SM01326">
    <property type="entry name" value="PTEN_C2"/>
    <property type="match status" value="1"/>
</dbReference>
<dbReference type="Pfam" id="PF10409">
    <property type="entry name" value="PTEN_C2"/>
    <property type="match status" value="1"/>
</dbReference>
<feature type="compositionally biased region" description="Low complexity" evidence="5">
    <location>
        <begin position="934"/>
        <end position="949"/>
    </location>
</feature>
<evidence type="ECO:0000259" key="10">
    <source>
        <dbReference type="PROSITE" id="PS51182"/>
    </source>
</evidence>
<dbReference type="GeneID" id="100635313"/>
<feature type="compositionally biased region" description="Polar residues" evidence="5">
    <location>
        <begin position="1058"/>
        <end position="1088"/>
    </location>
</feature>
<dbReference type="Gene3D" id="2.60.40.1110">
    <property type="match status" value="1"/>
</dbReference>
<dbReference type="InterPro" id="IPR035892">
    <property type="entry name" value="C2_domain_sf"/>
</dbReference>
<dbReference type="GO" id="GO:0004674">
    <property type="term" value="F:protein serine/threonine kinase activity"/>
    <property type="evidence" value="ECO:0007669"/>
    <property type="project" value="TreeGrafter"/>
</dbReference>
<dbReference type="KEGG" id="aqu:100635313"/>
<feature type="compositionally biased region" description="Polar residues" evidence="5">
    <location>
        <begin position="853"/>
        <end position="862"/>
    </location>
</feature>
<feature type="compositionally biased region" description="Basic and acidic residues" evidence="5">
    <location>
        <begin position="1022"/>
        <end position="1033"/>
    </location>
</feature>
<dbReference type="SUPFAM" id="SSF56112">
    <property type="entry name" value="Protein kinase-like (PK-like)"/>
    <property type="match status" value="1"/>
</dbReference>
<keyword evidence="12" id="KW-1185">Reference proteome</keyword>
<feature type="domain" description="C2 tensin-type" evidence="10">
    <location>
        <begin position="566"/>
        <end position="709"/>
    </location>
</feature>
<evidence type="ECO:0000259" key="6">
    <source>
        <dbReference type="PROSITE" id="PS50011"/>
    </source>
</evidence>
<reference evidence="11" key="2">
    <citation type="submission" date="2024-06" db="UniProtKB">
        <authorList>
            <consortium name="EnsemblMetazoa"/>
        </authorList>
    </citation>
    <scope>IDENTIFICATION</scope>
</reference>
<dbReference type="InterPro" id="IPR011009">
    <property type="entry name" value="Kinase-like_dom_sf"/>
</dbReference>
<dbReference type="PROSITE" id="PS51181">
    <property type="entry name" value="PPASE_TENSIN"/>
    <property type="match status" value="1"/>
</dbReference>
<dbReference type="GO" id="GO:0045747">
    <property type="term" value="P:positive regulation of Notch signaling pathway"/>
    <property type="evidence" value="ECO:0007669"/>
    <property type="project" value="TreeGrafter"/>
</dbReference>
<protein>
    <recommendedName>
        <fullName evidence="13">Cyclin-G-associated kinase</fullName>
    </recommendedName>
</protein>
<dbReference type="PROSITE" id="PS50056">
    <property type="entry name" value="TYR_PHOSPHATASE_2"/>
    <property type="match status" value="1"/>
</dbReference>
<dbReference type="InterPro" id="IPR029023">
    <property type="entry name" value="Tensin_phosphatase"/>
</dbReference>
<dbReference type="Proteomes" id="UP000007879">
    <property type="component" value="Unassembled WGS sequence"/>
</dbReference>
<evidence type="ECO:0000259" key="7">
    <source>
        <dbReference type="PROSITE" id="PS50056"/>
    </source>
</evidence>
<comment type="subcellular location">
    <subcellularLocation>
        <location evidence="1">Cytoplasmic vesicle</location>
        <location evidence="1">Clathrin-coated vesicle</location>
    </subcellularLocation>
</comment>
<dbReference type="Gene3D" id="1.10.287.110">
    <property type="entry name" value="DnaJ domain"/>
    <property type="match status" value="1"/>
</dbReference>
<dbReference type="Pfam" id="PF00069">
    <property type="entry name" value="Pkinase"/>
    <property type="match status" value="1"/>
</dbReference>
<dbReference type="SUPFAM" id="SSF52799">
    <property type="entry name" value="(Phosphotyrosine protein) phosphatases II"/>
    <property type="match status" value="1"/>
</dbReference>
<feature type="compositionally biased region" description="Low complexity" evidence="5">
    <location>
        <begin position="828"/>
        <end position="851"/>
    </location>
</feature>
<organism evidence="11 12">
    <name type="scientific">Amphimedon queenslandica</name>
    <name type="common">Sponge</name>
    <dbReference type="NCBI Taxonomy" id="400682"/>
    <lineage>
        <taxon>Eukaryota</taxon>
        <taxon>Metazoa</taxon>
        <taxon>Porifera</taxon>
        <taxon>Demospongiae</taxon>
        <taxon>Heteroscleromorpha</taxon>
        <taxon>Haplosclerida</taxon>
        <taxon>Niphatidae</taxon>
        <taxon>Amphimedon</taxon>
    </lineage>
</organism>
<feature type="domain" description="Tyrosine specific protein phosphatases" evidence="7">
    <location>
        <begin position="473"/>
        <end position="533"/>
    </location>
</feature>
<keyword evidence="3" id="KW-0547">Nucleotide-binding</keyword>
<dbReference type="InterPro" id="IPR014020">
    <property type="entry name" value="Tensin_C2-dom"/>
</dbReference>
<feature type="compositionally biased region" description="Gly residues" evidence="5">
    <location>
        <begin position="1094"/>
        <end position="1114"/>
    </location>
</feature>
<feature type="region of interest" description="Disordered" evidence="5">
    <location>
        <begin position="754"/>
        <end position="793"/>
    </location>
</feature>
<feature type="region of interest" description="Disordered" evidence="5">
    <location>
        <begin position="823"/>
        <end position="862"/>
    </location>
</feature>
<feature type="compositionally biased region" description="Polar residues" evidence="5">
    <location>
        <begin position="330"/>
        <end position="347"/>
    </location>
</feature>
<evidence type="ECO:0000313" key="12">
    <source>
        <dbReference type="Proteomes" id="UP000007879"/>
    </source>
</evidence>
<dbReference type="CDD" id="cd06257">
    <property type="entry name" value="DnaJ"/>
    <property type="match status" value="1"/>
</dbReference>
<dbReference type="GO" id="GO:0030136">
    <property type="term" value="C:clathrin-coated vesicle"/>
    <property type="evidence" value="ECO:0007669"/>
    <property type="project" value="UniProtKB-SubCell"/>
</dbReference>
<evidence type="ECO:0000256" key="5">
    <source>
        <dbReference type="SAM" id="MobiDB-lite"/>
    </source>
</evidence>
<name>A0AAN0J833_AMPQE</name>
<feature type="compositionally biased region" description="Low complexity" evidence="5">
    <location>
        <begin position="896"/>
        <end position="911"/>
    </location>
</feature>
<dbReference type="PROSITE" id="PS51182">
    <property type="entry name" value="C2_TENSIN"/>
    <property type="match status" value="1"/>
</dbReference>
<dbReference type="InterPro" id="IPR001623">
    <property type="entry name" value="DnaJ_domain"/>
</dbReference>
<dbReference type="Gene3D" id="3.90.190.10">
    <property type="entry name" value="Protein tyrosine phosphatase superfamily"/>
    <property type="match status" value="1"/>
</dbReference>
<dbReference type="PROSITE" id="PS00108">
    <property type="entry name" value="PROTEIN_KINASE_ST"/>
    <property type="match status" value="1"/>
</dbReference>
<evidence type="ECO:0000256" key="1">
    <source>
        <dbReference type="ARBA" id="ARBA00004132"/>
    </source>
</evidence>
<dbReference type="EnsemblMetazoa" id="XM_019997299.1">
    <property type="protein sequence ID" value="XP_019852858.1"/>
    <property type="gene ID" value="LOC100635313"/>
</dbReference>
<evidence type="ECO:0000259" key="8">
    <source>
        <dbReference type="PROSITE" id="PS50076"/>
    </source>
</evidence>
<feature type="domain" description="Phosphatase tensin-type" evidence="9">
    <location>
        <begin position="389"/>
        <end position="560"/>
    </location>
</feature>
<accession>A0AAN0J833</accession>
<dbReference type="SUPFAM" id="SSF46565">
    <property type="entry name" value="Chaperone J-domain"/>
    <property type="match status" value="1"/>
</dbReference>
<dbReference type="Gene3D" id="1.10.510.10">
    <property type="entry name" value="Transferase(Phosphotransferase) domain 1"/>
    <property type="match status" value="1"/>
</dbReference>
<dbReference type="InterPro" id="IPR000719">
    <property type="entry name" value="Prot_kinase_dom"/>
</dbReference>
<dbReference type="InterPro" id="IPR036869">
    <property type="entry name" value="J_dom_sf"/>
</dbReference>
<dbReference type="GO" id="GO:0035612">
    <property type="term" value="F:AP-2 adaptor complex binding"/>
    <property type="evidence" value="ECO:0007669"/>
    <property type="project" value="TreeGrafter"/>
</dbReference>
<proteinExistence type="inferred from homology"/>
<evidence type="ECO:0000256" key="3">
    <source>
        <dbReference type="ARBA" id="ARBA00022741"/>
    </source>
</evidence>
<evidence type="ECO:0000313" key="11">
    <source>
        <dbReference type="EnsemblMetazoa" id="XP_019852858.1"/>
    </source>
</evidence>
<dbReference type="PROSITE" id="PS50011">
    <property type="entry name" value="PROTEIN_KINASE_DOM"/>
    <property type="match status" value="1"/>
</dbReference>
<dbReference type="InterPro" id="IPR029021">
    <property type="entry name" value="Prot-tyrosine_phosphatase-like"/>
</dbReference>
<feature type="compositionally biased region" description="Low complexity" evidence="5">
    <location>
        <begin position="1000"/>
        <end position="1011"/>
    </location>
</feature>
<comment type="similarity">
    <text evidence="2">Belongs to the protein kinase superfamily. AGC Ser/Thr protein kinase family. PKC subfamily.</text>
</comment>
<dbReference type="PROSITE" id="PS50076">
    <property type="entry name" value="DNAJ_2"/>
    <property type="match status" value="1"/>
</dbReference>
<evidence type="ECO:0008006" key="13">
    <source>
        <dbReference type="Google" id="ProtNLM"/>
    </source>
</evidence>
<dbReference type="SMART" id="SM00220">
    <property type="entry name" value="S_TKc"/>
    <property type="match status" value="1"/>
</dbReference>